<protein>
    <submittedName>
        <fullName evidence="1">Uncharacterized protein</fullName>
    </submittedName>
</protein>
<dbReference type="Proteomes" id="UP001143910">
    <property type="component" value="Unassembled WGS sequence"/>
</dbReference>
<evidence type="ECO:0000313" key="2">
    <source>
        <dbReference type="Proteomes" id="UP001143910"/>
    </source>
</evidence>
<name>A0ACC1NJ47_9HYPO</name>
<dbReference type="EMBL" id="JANJQO010000298">
    <property type="protein sequence ID" value="KAJ2979290.1"/>
    <property type="molecule type" value="Genomic_DNA"/>
</dbReference>
<sequence length="386" mass="41038">MRSIGSLLVYGALVNAIALPTSKFQGNGQFSINIKHNENITNLSHQSNVRRKDGGNSIAHNSAVRPNAEYYAELEIGTPPQKLNFLFDTGSSDLWVLGTCVRGIIEKDQARWNASGSSTARPIQNSTWNTTFLDGSGATGTIFSDVVSLGGVKIHGHGVERATNVAPLAAGGAILGSPISGVVGFAFDGLNTAQPKQRTLFSNMKSHLDKPLFTVDLKHQADGTFGFGYIDDTRYTGDIGYSDVDSSEGHWKWTSNGFAIGDGDFIEYNMTGIADTGGAIFLVPSEVFKAYIDSTADIPSIPNPSNSTMVFDCSQVLPDFHFGAGGSTIIKVDGEALKDRNDDGTCSLRISDGGKDALFGSPTMTGAYVVFEDGENGPRIGWANSI</sequence>
<organism evidence="1 2">
    <name type="scientific">Zarea fungicola</name>
    <dbReference type="NCBI Taxonomy" id="93591"/>
    <lineage>
        <taxon>Eukaryota</taxon>
        <taxon>Fungi</taxon>
        <taxon>Dikarya</taxon>
        <taxon>Ascomycota</taxon>
        <taxon>Pezizomycotina</taxon>
        <taxon>Sordariomycetes</taxon>
        <taxon>Hypocreomycetidae</taxon>
        <taxon>Hypocreales</taxon>
        <taxon>Cordycipitaceae</taxon>
        <taxon>Zarea</taxon>
    </lineage>
</organism>
<accession>A0ACC1NJ47</accession>
<comment type="caution">
    <text evidence="1">The sequence shown here is derived from an EMBL/GenBank/DDBJ whole genome shotgun (WGS) entry which is preliminary data.</text>
</comment>
<keyword evidence="2" id="KW-1185">Reference proteome</keyword>
<evidence type="ECO:0000313" key="1">
    <source>
        <dbReference type="EMBL" id="KAJ2979290.1"/>
    </source>
</evidence>
<gene>
    <name evidence="1" type="ORF">NQ176_g3348</name>
</gene>
<reference evidence="1" key="1">
    <citation type="submission" date="2022-08" db="EMBL/GenBank/DDBJ databases">
        <title>Genome Sequence of Lecanicillium fungicola.</title>
        <authorList>
            <person name="Buettner E."/>
        </authorList>
    </citation>
    <scope>NUCLEOTIDE SEQUENCE</scope>
    <source>
        <strain evidence="1">Babe33</strain>
    </source>
</reference>
<proteinExistence type="predicted"/>